<feature type="domain" description="Enoyl-CoA hydratase/isomerase" evidence="4">
    <location>
        <begin position="13"/>
        <end position="317"/>
    </location>
</feature>
<dbReference type="SUPFAM" id="SSF52096">
    <property type="entry name" value="ClpP/crotonase"/>
    <property type="match status" value="1"/>
</dbReference>
<dbReference type="Gene3D" id="3.90.226.10">
    <property type="entry name" value="2-enoyl-CoA Hydratase, Chain A, domain 1"/>
    <property type="match status" value="1"/>
</dbReference>
<dbReference type="InterPro" id="IPR045004">
    <property type="entry name" value="ECH_dom"/>
</dbReference>
<proteinExistence type="predicted"/>
<dbReference type="EC" id="3.1.2.4" evidence="2"/>
<evidence type="ECO:0000313" key="5">
    <source>
        <dbReference type="EMBL" id="GAA3860782.1"/>
    </source>
</evidence>
<dbReference type="CDD" id="cd06558">
    <property type="entry name" value="crotonase-like"/>
    <property type="match status" value="1"/>
</dbReference>
<sequence>MSKVEFSQLGHLALITLNRPDKLNAVDHDMVTAITAALDGWADDDTVATVAIRGAGTRGLCAGGDILALHHHISTGQADAATAFWRDEYHLNATIARFPKPYLSIMDGIVLGGGVGLSAHGSHRVVTERSQVGMPETAIGFVPDVGGTWLLSHAPGELGTYLALTAESVGPGDALALGLAEHFVPSGRIFELLHRAAHSDIEDAIAAVASAPPAAQLLPHRKWIDRAFNAASMRELEDNLGHVGTSAADRALARIARNSPTALELTLAALRRARGLNSLEEALAQELRVSVRCFALPDFAEGIRARVIDRDRTPNWADSCPNPAWTEPYFQPLHPAELHTIKNTRSNQ</sequence>
<keyword evidence="6" id="KW-1185">Reference proteome</keyword>
<dbReference type="PANTHER" id="PTHR43176:SF3">
    <property type="entry name" value="3-HYDROXYISOBUTYRYL-COA HYDROLASE, MITOCHONDRIAL"/>
    <property type="match status" value="1"/>
</dbReference>
<accession>A0ABP7K184</accession>
<protein>
    <recommendedName>
        <fullName evidence="2">3-hydroxyisobutyryl-CoA hydrolase</fullName>
        <ecNumber evidence="2">3.1.2.4</ecNumber>
    </recommendedName>
</protein>
<dbReference type="Proteomes" id="UP001501803">
    <property type="component" value="Unassembled WGS sequence"/>
</dbReference>
<comment type="caution">
    <text evidence="5">The sequence shown here is derived from an EMBL/GenBank/DDBJ whole genome shotgun (WGS) entry which is preliminary data.</text>
</comment>
<name>A0ABP7K184_9MICO</name>
<dbReference type="Pfam" id="PF16113">
    <property type="entry name" value="ECH_2"/>
    <property type="match status" value="1"/>
</dbReference>
<dbReference type="PANTHER" id="PTHR43176">
    <property type="entry name" value="3-HYDROXYISOBUTYRYL-COA HYDROLASE-RELATED"/>
    <property type="match status" value="1"/>
</dbReference>
<dbReference type="RefSeq" id="WP_345061304.1">
    <property type="nucleotide sequence ID" value="NZ_BAABCN010000002.1"/>
</dbReference>
<keyword evidence="3" id="KW-0378">Hydrolase</keyword>
<evidence type="ECO:0000256" key="1">
    <source>
        <dbReference type="ARBA" id="ARBA00001709"/>
    </source>
</evidence>
<comment type="catalytic activity">
    <reaction evidence="1">
        <text>3-hydroxy-2-methylpropanoyl-CoA + H2O = 3-hydroxy-2-methylpropanoate + CoA + H(+)</text>
        <dbReference type="Rhea" id="RHEA:20888"/>
        <dbReference type="ChEBI" id="CHEBI:11805"/>
        <dbReference type="ChEBI" id="CHEBI:15377"/>
        <dbReference type="ChEBI" id="CHEBI:15378"/>
        <dbReference type="ChEBI" id="CHEBI:57287"/>
        <dbReference type="ChEBI" id="CHEBI:57340"/>
        <dbReference type="EC" id="3.1.2.4"/>
    </reaction>
</comment>
<dbReference type="InterPro" id="IPR032259">
    <property type="entry name" value="HIBYL-CoA-H"/>
</dbReference>
<organism evidence="5 6">
    <name type="scientific">Leifsonia kafniensis</name>
    <dbReference type="NCBI Taxonomy" id="475957"/>
    <lineage>
        <taxon>Bacteria</taxon>
        <taxon>Bacillati</taxon>
        <taxon>Actinomycetota</taxon>
        <taxon>Actinomycetes</taxon>
        <taxon>Micrococcales</taxon>
        <taxon>Microbacteriaceae</taxon>
        <taxon>Leifsonia</taxon>
    </lineage>
</organism>
<evidence type="ECO:0000313" key="6">
    <source>
        <dbReference type="Proteomes" id="UP001501803"/>
    </source>
</evidence>
<reference evidence="6" key="1">
    <citation type="journal article" date="2019" name="Int. J. Syst. Evol. Microbiol.">
        <title>The Global Catalogue of Microorganisms (GCM) 10K type strain sequencing project: providing services to taxonomists for standard genome sequencing and annotation.</title>
        <authorList>
            <consortium name="The Broad Institute Genomics Platform"/>
            <consortium name="The Broad Institute Genome Sequencing Center for Infectious Disease"/>
            <person name="Wu L."/>
            <person name="Ma J."/>
        </authorList>
    </citation>
    <scope>NUCLEOTIDE SEQUENCE [LARGE SCALE GENOMIC DNA]</scope>
    <source>
        <strain evidence="6">JCM 17021</strain>
    </source>
</reference>
<evidence type="ECO:0000259" key="4">
    <source>
        <dbReference type="Pfam" id="PF16113"/>
    </source>
</evidence>
<dbReference type="NCBIfam" id="NF004127">
    <property type="entry name" value="PRK05617.1"/>
    <property type="match status" value="1"/>
</dbReference>
<dbReference type="EMBL" id="BAABCN010000002">
    <property type="protein sequence ID" value="GAA3860782.1"/>
    <property type="molecule type" value="Genomic_DNA"/>
</dbReference>
<evidence type="ECO:0000256" key="2">
    <source>
        <dbReference type="ARBA" id="ARBA00011915"/>
    </source>
</evidence>
<gene>
    <name evidence="5" type="ORF">GCM10022381_01480</name>
</gene>
<evidence type="ECO:0000256" key="3">
    <source>
        <dbReference type="ARBA" id="ARBA00022801"/>
    </source>
</evidence>
<dbReference type="InterPro" id="IPR029045">
    <property type="entry name" value="ClpP/crotonase-like_dom_sf"/>
</dbReference>